<dbReference type="PRINTS" id="PR00344">
    <property type="entry name" value="BCTRLSENSOR"/>
</dbReference>
<evidence type="ECO:0000256" key="1">
    <source>
        <dbReference type="ARBA" id="ARBA00000085"/>
    </source>
</evidence>
<feature type="modified residue" description="4-aspartylphosphate" evidence="4">
    <location>
        <position position="55"/>
    </location>
</feature>
<dbReference type="SMART" id="SM00388">
    <property type="entry name" value="HisKA"/>
    <property type="match status" value="1"/>
</dbReference>
<dbReference type="Pfam" id="PF00512">
    <property type="entry name" value="HisKA"/>
    <property type="match status" value="1"/>
</dbReference>
<sequence>MSKRPKILVVDDDASVRHALAETLKLNQYDIRLLEQGQTVLEELAETSVDLIILDVMLPDVDGFALCQHIKANPHYQHIPLILITSMDSKVALANGVAAGADDFLHKPIHAVELLARVQSMLRIKRQYDELEATLKMREELSNMIVHDMSSPVISILLHATLMEEKVSDPEVIKHLQMIKAGADRLDSFVNDLLMAAKMEQSKFLLNTALTDINQLAVDAQKHFNIIAQSRGIVLQFDLPDPPIEAMIDSNLFRRVIGNLLANALQYSPSATTVILRLTPLSYAESGTHFRLSVIDEGPGIPEAYRERIFEKFEVVDLKRKGVPQIGLGLTFCKMVVNAHNGKIFVKPNANQGSHFVVEI</sequence>
<dbReference type="PROSITE" id="PS50110">
    <property type="entry name" value="RESPONSE_REGULATORY"/>
    <property type="match status" value="1"/>
</dbReference>
<dbReference type="SUPFAM" id="SSF47384">
    <property type="entry name" value="Homodimeric domain of signal transducing histidine kinase"/>
    <property type="match status" value="1"/>
</dbReference>
<dbReference type="SUPFAM" id="SSF55874">
    <property type="entry name" value="ATPase domain of HSP90 chaperone/DNA topoisomerase II/histidine kinase"/>
    <property type="match status" value="1"/>
</dbReference>
<dbReference type="SMART" id="SM00387">
    <property type="entry name" value="HATPase_c"/>
    <property type="match status" value="1"/>
</dbReference>
<dbReference type="SMART" id="SM00448">
    <property type="entry name" value="REC"/>
    <property type="match status" value="1"/>
</dbReference>
<keyword evidence="8" id="KW-1185">Reference proteome</keyword>
<dbReference type="InterPro" id="IPR003661">
    <property type="entry name" value="HisK_dim/P_dom"/>
</dbReference>
<dbReference type="Gene3D" id="3.40.50.2300">
    <property type="match status" value="1"/>
</dbReference>
<keyword evidence="3 4" id="KW-0597">Phosphoprotein</keyword>
<dbReference type="InterPro" id="IPR036890">
    <property type="entry name" value="HATPase_C_sf"/>
</dbReference>
<evidence type="ECO:0000259" key="5">
    <source>
        <dbReference type="PROSITE" id="PS50109"/>
    </source>
</evidence>
<dbReference type="AlphaFoldDB" id="A0A251X7T2"/>
<dbReference type="InterPro" id="IPR005467">
    <property type="entry name" value="His_kinase_dom"/>
</dbReference>
<dbReference type="Proteomes" id="UP000194798">
    <property type="component" value="Unassembled WGS sequence"/>
</dbReference>
<dbReference type="Pfam" id="PF00072">
    <property type="entry name" value="Response_reg"/>
    <property type="match status" value="1"/>
</dbReference>
<evidence type="ECO:0000313" key="7">
    <source>
        <dbReference type="EMBL" id="OUD13995.1"/>
    </source>
</evidence>
<dbReference type="RefSeq" id="WP_086487780.1">
    <property type="nucleotide sequence ID" value="NZ_MSLT01000012.1"/>
</dbReference>
<evidence type="ECO:0000259" key="6">
    <source>
        <dbReference type="PROSITE" id="PS50110"/>
    </source>
</evidence>
<organism evidence="7 8">
    <name type="scientific">Thioflexithrix psekupsensis</name>
    <dbReference type="NCBI Taxonomy" id="1570016"/>
    <lineage>
        <taxon>Bacteria</taxon>
        <taxon>Pseudomonadati</taxon>
        <taxon>Pseudomonadota</taxon>
        <taxon>Gammaproteobacteria</taxon>
        <taxon>Thiotrichales</taxon>
        <taxon>Thioflexithrix</taxon>
    </lineage>
</organism>
<evidence type="ECO:0000256" key="2">
    <source>
        <dbReference type="ARBA" id="ARBA00012438"/>
    </source>
</evidence>
<dbReference type="EC" id="2.7.13.3" evidence="2"/>
<dbReference type="InterPro" id="IPR003594">
    <property type="entry name" value="HATPase_dom"/>
</dbReference>
<dbReference type="Pfam" id="PF02518">
    <property type="entry name" value="HATPase_c"/>
    <property type="match status" value="1"/>
</dbReference>
<evidence type="ECO:0000256" key="3">
    <source>
        <dbReference type="ARBA" id="ARBA00022553"/>
    </source>
</evidence>
<feature type="domain" description="Histidine kinase" evidence="5">
    <location>
        <begin position="144"/>
        <end position="360"/>
    </location>
</feature>
<dbReference type="Gene3D" id="3.30.565.10">
    <property type="entry name" value="Histidine kinase-like ATPase, C-terminal domain"/>
    <property type="match status" value="1"/>
</dbReference>
<comment type="caution">
    <text evidence="7">The sequence shown here is derived from an EMBL/GenBank/DDBJ whole genome shotgun (WGS) entry which is preliminary data.</text>
</comment>
<dbReference type="Gene3D" id="1.10.287.130">
    <property type="match status" value="1"/>
</dbReference>
<dbReference type="InterPro" id="IPR036097">
    <property type="entry name" value="HisK_dim/P_sf"/>
</dbReference>
<dbReference type="CDD" id="cd00075">
    <property type="entry name" value="HATPase"/>
    <property type="match status" value="1"/>
</dbReference>
<comment type="catalytic activity">
    <reaction evidence="1">
        <text>ATP + protein L-histidine = ADP + protein N-phospho-L-histidine.</text>
        <dbReference type="EC" id="2.7.13.3"/>
    </reaction>
</comment>
<dbReference type="OrthoDB" id="9804645at2"/>
<feature type="domain" description="Response regulatory" evidence="6">
    <location>
        <begin position="6"/>
        <end position="122"/>
    </location>
</feature>
<dbReference type="InterPro" id="IPR011006">
    <property type="entry name" value="CheY-like_superfamily"/>
</dbReference>
<gene>
    <name evidence="7" type="ORF">TPSD3_06530</name>
</gene>
<evidence type="ECO:0000313" key="8">
    <source>
        <dbReference type="Proteomes" id="UP000194798"/>
    </source>
</evidence>
<reference evidence="7 8" key="1">
    <citation type="submission" date="2016-12" db="EMBL/GenBank/DDBJ databases">
        <title>Thioflexothrix psekupsii D3 genome sequencing and assembly.</title>
        <authorList>
            <person name="Fomenkov A."/>
            <person name="Vincze T."/>
            <person name="Grabovich M."/>
            <person name="Anton B.P."/>
            <person name="Dubinina G."/>
            <person name="Orlova M."/>
            <person name="Belousova E."/>
            <person name="Roberts R.J."/>
        </authorList>
    </citation>
    <scope>NUCLEOTIDE SEQUENCE [LARGE SCALE GENOMIC DNA]</scope>
    <source>
        <strain evidence="7">D3</strain>
    </source>
</reference>
<dbReference type="PANTHER" id="PTHR43547:SF2">
    <property type="entry name" value="HYBRID SIGNAL TRANSDUCTION HISTIDINE KINASE C"/>
    <property type="match status" value="1"/>
</dbReference>
<evidence type="ECO:0000256" key="4">
    <source>
        <dbReference type="PROSITE-ProRule" id="PRU00169"/>
    </source>
</evidence>
<proteinExistence type="predicted"/>
<accession>A0A251X7T2</accession>
<dbReference type="EMBL" id="MSLT01000012">
    <property type="protein sequence ID" value="OUD13995.1"/>
    <property type="molecule type" value="Genomic_DNA"/>
</dbReference>
<protein>
    <recommendedName>
        <fullName evidence="2">histidine kinase</fullName>
        <ecNumber evidence="2">2.7.13.3</ecNumber>
    </recommendedName>
</protein>
<name>A0A251X7T2_9GAMM</name>
<dbReference type="InterPro" id="IPR004358">
    <property type="entry name" value="Sig_transdc_His_kin-like_C"/>
</dbReference>
<dbReference type="InterPro" id="IPR001789">
    <property type="entry name" value="Sig_transdc_resp-reg_receiver"/>
</dbReference>
<dbReference type="PANTHER" id="PTHR43547">
    <property type="entry name" value="TWO-COMPONENT HISTIDINE KINASE"/>
    <property type="match status" value="1"/>
</dbReference>
<dbReference type="PROSITE" id="PS50109">
    <property type="entry name" value="HIS_KIN"/>
    <property type="match status" value="1"/>
</dbReference>
<dbReference type="GO" id="GO:0000155">
    <property type="term" value="F:phosphorelay sensor kinase activity"/>
    <property type="evidence" value="ECO:0007669"/>
    <property type="project" value="InterPro"/>
</dbReference>
<dbReference type="SUPFAM" id="SSF52172">
    <property type="entry name" value="CheY-like"/>
    <property type="match status" value="1"/>
</dbReference>
<dbReference type="CDD" id="cd00082">
    <property type="entry name" value="HisKA"/>
    <property type="match status" value="1"/>
</dbReference>